<dbReference type="Proteomes" id="UP001250932">
    <property type="component" value="Unassembled WGS sequence"/>
</dbReference>
<feature type="domain" description="Double zinc ribbon" evidence="3">
    <location>
        <begin position="12"/>
        <end position="77"/>
    </location>
</feature>
<accession>A0ABU3KAP8</accession>
<keyword evidence="5" id="KW-1185">Reference proteome</keyword>
<dbReference type="Pfam" id="PF00156">
    <property type="entry name" value="Pribosyltran"/>
    <property type="match status" value="1"/>
</dbReference>
<dbReference type="RefSeq" id="WP_313834029.1">
    <property type="nucleotide sequence ID" value="NZ_JAQOUE010000001.1"/>
</dbReference>
<organism evidence="4 5">
    <name type="scientific">Candidatus Nitronereus thalassa</name>
    <dbReference type="NCBI Taxonomy" id="3020898"/>
    <lineage>
        <taxon>Bacteria</taxon>
        <taxon>Pseudomonadati</taxon>
        <taxon>Nitrospirota</taxon>
        <taxon>Nitrospiria</taxon>
        <taxon>Nitrospirales</taxon>
        <taxon>Nitrospiraceae</taxon>
        <taxon>Candidatus Nitronereus</taxon>
    </lineage>
</organism>
<dbReference type="Pfam" id="PF18912">
    <property type="entry name" value="DZR_2"/>
    <property type="match status" value="1"/>
</dbReference>
<dbReference type="InterPro" id="IPR044005">
    <property type="entry name" value="DZR_2"/>
</dbReference>
<comment type="similarity">
    <text evidence="1">Belongs to the ComF/GntX family.</text>
</comment>
<evidence type="ECO:0000259" key="2">
    <source>
        <dbReference type="Pfam" id="PF00156"/>
    </source>
</evidence>
<dbReference type="CDD" id="cd06223">
    <property type="entry name" value="PRTases_typeI"/>
    <property type="match status" value="1"/>
</dbReference>
<evidence type="ECO:0000256" key="1">
    <source>
        <dbReference type="ARBA" id="ARBA00008007"/>
    </source>
</evidence>
<dbReference type="Gene3D" id="3.40.50.2020">
    <property type="match status" value="1"/>
</dbReference>
<evidence type="ECO:0000313" key="5">
    <source>
        <dbReference type="Proteomes" id="UP001250932"/>
    </source>
</evidence>
<name>A0ABU3KAP8_9BACT</name>
<dbReference type="InterPro" id="IPR000836">
    <property type="entry name" value="PRTase_dom"/>
</dbReference>
<proteinExistence type="inferred from homology"/>
<protein>
    <submittedName>
        <fullName evidence="4">ComF family protein</fullName>
    </submittedName>
</protein>
<feature type="domain" description="Phosphoribosyltransferase" evidence="2">
    <location>
        <begin position="153"/>
        <end position="236"/>
    </location>
</feature>
<comment type="caution">
    <text evidence="4">The sequence shown here is derived from an EMBL/GenBank/DDBJ whole genome shotgun (WGS) entry which is preliminary data.</text>
</comment>
<dbReference type="InterPro" id="IPR029057">
    <property type="entry name" value="PRTase-like"/>
</dbReference>
<dbReference type="InterPro" id="IPR051910">
    <property type="entry name" value="ComF/GntX_DNA_util-trans"/>
</dbReference>
<dbReference type="PANTHER" id="PTHR47505:SF1">
    <property type="entry name" value="DNA UTILIZATION PROTEIN YHGH"/>
    <property type="match status" value="1"/>
</dbReference>
<evidence type="ECO:0000259" key="3">
    <source>
        <dbReference type="Pfam" id="PF18912"/>
    </source>
</evidence>
<dbReference type="EMBL" id="JAQOUE010000001">
    <property type="protein sequence ID" value="MDT7043462.1"/>
    <property type="molecule type" value="Genomic_DNA"/>
</dbReference>
<dbReference type="PANTHER" id="PTHR47505">
    <property type="entry name" value="DNA UTILIZATION PROTEIN YHGH"/>
    <property type="match status" value="1"/>
</dbReference>
<reference evidence="4 5" key="1">
    <citation type="journal article" date="2023" name="ISME J.">
        <title>Cultivation and genomic characterization of novel and ubiquitous marine nitrite-oxidizing bacteria from the Nitrospirales.</title>
        <authorList>
            <person name="Mueller A.J."/>
            <person name="Daebeler A."/>
            <person name="Herbold C.W."/>
            <person name="Kirkegaard R.H."/>
            <person name="Daims H."/>
        </authorList>
    </citation>
    <scope>NUCLEOTIDE SEQUENCE [LARGE SCALE GENOMIC DNA]</scope>
    <source>
        <strain evidence="4 5">EB</strain>
    </source>
</reference>
<dbReference type="SUPFAM" id="SSF53271">
    <property type="entry name" value="PRTase-like"/>
    <property type="match status" value="1"/>
</dbReference>
<sequence>MTVTSARLLHRVLHTLFPTPCLSCGEALLDNAIPYFCEPCWGTISVLPEPKCPRCHLPFSSASTLTHSPQHLCGRCRQRPPAFTKACTPYAYQGVLKDAISQFKYHGKVRLAKPLAQLMASAWDLPQSIDGIIAVPLHPTRLREREYNQSLLLAERLSHCLGLPVMWNILVRTHPTVPQTTLKRAARLKNLRKSFAVTRPEVVSGKQVLLVDDVYTTGTTINECAKTLRKAGAADVFVETLARMV</sequence>
<evidence type="ECO:0000313" key="4">
    <source>
        <dbReference type="EMBL" id="MDT7043462.1"/>
    </source>
</evidence>
<gene>
    <name evidence="4" type="ORF">PPG34_13980</name>
</gene>